<keyword evidence="2" id="KW-0378">Hydrolase</keyword>
<evidence type="ECO:0000313" key="2">
    <source>
        <dbReference type="EMBL" id="MBL4913710.1"/>
    </source>
</evidence>
<sequence>MATVVLIRGLMRDKRHWNEFAKLLQKRLPNGHQVISLDILGNGDSVDSRGPLTIDEYAEELLFRLRQLTCDDCYIVGLSMGGMIALQMASLQAKSVDMANEVQIKGVAVLNASAANLSPWYQRFQLGAVFNAFRHRVKDPKVSVLEAMIIASTSVTQGRNLHLVLKWTQYRTLGHTHFSNVLRQLWACRQFNCPAKIATSITVMSGLKDKLVSPNCSQKLARYYRSKLVEFDCAGHDLSLDCPEKLCQMLIERFFLNS</sequence>
<dbReference type="PRINTS" id="PR00111">
    <property type="entry name" value="ABHYDROLASE"/>
</dbReference>
<keyword evidence="3" id="KW-1185">Reference proteome</keyword>
<feature type="domain" description="AB hydrolase-1" evidence="1">
    <location>
        <begin position="4"/>
        <end position="247"/>
    </location>
</feature>
<dbReference type="RefSeq" id="WP_202721977.1">
    <property type="nucleotide sequence ID" value="NZ_BPEX01000032.1"/>
</dbReference>
<name>A0ABS1SYT4_9GAMM</name>
<dbReference type="EMBL" id="JAESVD010000006">
    <property type="protein sequence ID" value="MBL4913710.1"/>
    <property type="molecule type" value="Genomic_DNA"/>
</dbReference>
<reference evidence="2 3" key="1">
    <citation type="submission" date="2021-01" db="EMBL/GenBank/DDBJ databases">
        <title>Genome sequence of Shewanella schlegeliana JCM 11561.</title>
        <authorList>
            <person name="Zhang H."/>
            <person name="Li C."/>
        </authorList>
    </citation>
    <scope>NUCLEOTIDE SEQUENCE [LARGE SCALE GENOMIC DNA]</scope>
    <source>
        <strain evidence="2 3">JCM 11561</strain>
    </source>
</reference>
<dbReference type="PANTHER" id="PTHR43194:SF5">
    <property type="entry name" value="PIMELOYL-[ACYL-CARRIER PROTEIN] METHYL ESTER ESTERASE"/>
    <property type="match status" value="1"/>
</dbReference>
<comment type="caution">
    <text evidence="2">The sequence shown here is derived from an EMBL/GenBank/DDBJ whole genome shotgun (WGS) entry which is preliminary data.</text>
</comment>
<dbReference type="GO" id="GO:0016787">
    <property type="term" value="F:hydrolase activity"/>
    <property type="evidence" value="ECO:0007669"/>
    <property type="project" value="UniProtKB-KW"/>
</dbReference>
<dbReference type="Gene3D" id="3.40.50.1820">
    <property type="entry name" value="alpha/beta hydrolase"/>
    <property type="match status" value="1"/>
</dbReference>
<dbReference type="Pfam" id="PF12697">
    <property type="entry name" value="Abhydrolase_6"/>
    <property type="match status" value="1"/>
</dbReference>
<dbReference type="InterPro" id="IPR050228">
    <property type="entry name" value="Carboxylesterase_BioH"/>
</dbReference>
<organism evidence="2 3">
    <name type="scientific">Shewanella schlegeliana</name>
    <dbReference type="NCBI Taxonomy" id="190308"/>
    <lineage>
        <taxon>Bacteria</taxon>
        <taxon>Pseudomonadati</taxon>
        <taxon>Pseudomonadota</taxon>
        <taxon>Gammaproteobacteria</taxon>
        <taxon>Alteromonadales</taxon>
        <taxon>Shewanellaceae</taxon>
        <taxon>Shewanella</taxon>
    </lineage>
</organism>
<dbReference type="Proteomes" id="UP000604898">
    <property type="component" value="Unassembled WGS sequence"/>
</dbReference>
<evidence type="ECO:0000313" key="3">
    <source>
        <dbReference type="Proteomes" id="UP000604898"/>
    </source>
</evidence>
<evidence type="ECO:0000259" key="1">
    <source>
        <dbReference type="Pfam" id="PF12697"/>
    </source>
</evidence>
<dbReference type="InterPro" id="IPR000073">
    <property type="entry name" value="AB_hydrolase_1"/>
</dbReference>
<accession>A0ABS1SYT4</accession>
<dbReference type="SUPFAM" id="SSF53474">
    <property type="entry name" value="alpha/beta-Hydrolases"/>
    <property type="match status" value="1"/>
</dbReference>
<dbReference type="PANTHER" id="PTHR43194">
    <property type="entry name" value="HYDROLASE ALPHA/BETA FOLD FAMILY"/>
    <property type="match status" value="1"/>
</dbReference>
<dbReference type="InterPro" id="IPR029058">
    <property type="entry name" value="AB_hydrolase_fold"/>
</dbReference>
<gene>
    <name evidence="2" type="ORF">JMA39_11295</name>
</gene>
<proteinExistence type="predicted"/>
<protein>
    <submittedName>
        <fullName evidence="2">Alpha/beta hydrolase</fullName>
    </submittedName>
</protein>